<evidence type="ECO:0000259" key="17">
    <source>
        <dbReference type="PROSITE" id="PS51217"/>
    </source>
</evidence>
<protein>
    <recommendedName>
        <fullName evidence="13">DNA 3'-5' helicase</fullName>
        <ecNumber evidence="13">5.6.2.4</ecNumber>
    </recommendedName>
</protein>
<dbReference type="SUPFAM" id="SSF52980">
    <property type="entry name" value="Restriction endonuclease-like"/>
    <property type="match status" value="1"/>
</dbReference>
<dbReference type="CDD" id="cd17932">
    <property type="entry name" value="DEXQc_UvrD"/>
    <property type="match status" value="1"/>
</dbReference>
<comment type="catalytic activity">
    <reaction evidence="12">
        <text>Couples ATP hydrolysis with the unwinding of duplex DNA by translocating in the 3'-5' direction.</text>
        <dbReference type="EC" id="5.6.2.4"/>
    </reaction>
</comment>
<evidence type="ECO:0000259" key="16">
    <source>
        <dbReference type="PROSITE" id="PS51198"/>
    </source>
</evidence>
<dbReference type="InterPro" id="IPR014016">
    <property type="entry name" value="UvrD-like_ATP-bd"/>
</dbReference>
<keyword evidence="10" id="KW-0234">DNA repair</keyword>
<dbReference type="GO" id="GO:0043138">
    <property type="term" value="F:3'-5' DNA helicase activity"/>
    <property type="evidence" value="ECO:0007669"/>
    <property type="project" value="UniProtKB-EC"/>
</dbReference>
<comment type="catalytic activity">
    <reaction evidence="14">
        <text>ATP + H2O = ADP + phosphate + H(+)</text>
        <dbReference type="Rhea" id="RHEA:13065"/>
        <dbReference type="ChEBI" id="CHEBI:15377"/>
        <dbReference type="ChEBI" id="CHEBI:15378"/>
        <dbReference type="ChEBI" id="CHEBI:30616"/>
        <dbReference type="ChEBI" id="CHEBI:43474"/>
        <dbReference type="ChEBI" id="CHEBI:456216"/>
        <dbReference type="EC" id="5.6.2.4"/>
    </reaction>
</comment>
<comment type="similarity">
    <text evidence="1">Belongs to the helicase family. UvrD subfamily.</text>
</comment>
<dbReference type="Pfam" id="PF12705">
    <property type="entry name" value="PDDEXK_1"/>
    <property type="match status" value="1"/>
</dbReference>
<evidence type="ECO:0000256" key="13">
    <source>
        <dbReference type="ARBA" id="ARBA00034808"/>
    </source>
</evidence>
<evidence type="ECO:0000256" key="7">
    <source>
        <dbReference type="ARBA" id="ARBA00022839"/>
    </source>
</evidence>
<dbReference type="InterPro" id="IPR011335">
    <property type="entry name" value="Restrct_endonuc-II-like"/>
</dbReference>
<evidence type="ECO:0000256" key="2">
    <source>
        <dbReference type="ARBA" id="ARBA00022722"/>
    </source>
</evidence>
<proteinExistence type="inferred from homology"/>
<dbReference type="PANTHER" id="PTHR11070:SF2">
    <property type="entry name" value="ATP-DEPENDENT DNA HELICASE SRS2"/>
    <property type="match status" value="1"/>
</dbReference>
<dbReference type="InterPro" id="IPR038726">
    <property type="entry name" value="PDDEXK_AddAB-type"/>
</dbReference>
<feature type="binding site" evidence="15">
    <location>
        <begin position="23"/>
        <end position="30"/>
    </location>
    <ligand>
        <name>ATP</name>
        <dbReference type="ChEBI" id="CHEBI:30616"/>
    </ligand>
</feature>
<evidence type="ECO:0000256" key="4">
    <source>
        <dbReference type="ARBA" id="ARBA00022763"/>
    </source>
</evidence>
<dbReference type="Gene3D" id="3.90.320.10">
    <property type="match status" value="1"/>
</dbReference>
<dbReference type="PANTHER" id="PTHR11070">
    <property type="entry name" value="UVRD / RECB / PCRA DNA HELICASE FAMILY MEMBER"/>
    <property type="match status" value="1"/>
</dbReference>
<dbReference type="Pfam" id="PF13361">
    <property type="entry name" value="UvrD_C"/>
    <property type="match status" value="1"/>
</dbReference>
<feature type="domain" description="UvrD-like helicase C-terminal" evidence="17">
    <location>
        <begin position="300"/>
        <end position="597"/>
    </location>
</feature>
<evidence type="ECO:0000256" key="3">
    <source>
        <dbReference type="ARBA" id="ARBA00022741"/>
    </source>
</evidence>
<name>A0A1F6N2Y8_9BACT</name>
<organism evidence="18 19">
    <name type="scientific">Candidatus Magasanikbacteria bacterium RIFCSPLOWO2_01_FULL_40_15</name>
    <dbReference type="NCBI Taxonomy" id="1798686"/>
    <lineage>
        <taxon>Bacteria</taxon>
        <taxon>Candidatus Magasanikiibacteriota</taxon>
    </lineage>
</organism>
<keyword evidence="6 15" id="KW-0347">Helicase</keyword>
<dbReference type="InterPro" id="IPR027417">
    <property type="entry name" value="P-loop_NTPase"/>
</dbReference>
<keyword evidence="7" id="KW-0269">Exonuclease</keyword>
<dbReference type="Proteomes" id="UP000177040">
    <property type="component" value="Unassembled WGS sequence"/>
</dbReference>
<dbReference type="GO" id="GO:0003677">
    <property type="term" value="F:DNA binding"/>
    <property type="evidence" value="ECO:0007669"/>
    <property type="project" value="UniProtKB-KW"/>
</dbReference>
<reference evidence="18 19" key="1">
    <citation type="journal article" date="2016" name="Nat. Commun.">
        <title>Thousands of microbial genomes shed light on interconnected biogeochemical processes in an aquifer system.</title>
        <authorList>
            <person name="Anantharaman K."/>
            <person name="Brown C.T."/>
            <person name="Hug L.A."/>
            <person name="Sharon I."/>
            <person name="Castelle C.J."/>
            <person name="Probst A.J."/>
            <person name="Thomas B.C."/>
            <person name="Singh A."/>
            <person name="Wilkins M.J."/>
            <person name="Karaoz U."/>
            <person name="Brodie E.L."/>
            <person name="Williams K.H."/>
            <person name="Hubbard S.S."/>
            <person name="Banfield J.F."/>
        </authorList>
    </citation>
    <scope>NUCLEOTIDE SEQUENCE [LARGE SCALE GENOMIC DNA]</scope>
</reference>
<keyword evidence="8 15" id="KW-0067">ATP-binding</keyword>
<dbReference type="GO" id="GO:0005524">
    <property type="term" value="F:ATP binding"/>
    <property type="evidence" value="ECO:0007669"/>
    <property type="project" value="UniProtKB-UniRule"/>
</dbReference>
<dbReference type="GO" id="GO:0004527">
    <property type="term" value="F:exonuclease activity"/>
    <property type="evidence" value="ECO:0007669"/>
    <property type="project" value="UniProtKB-KW"/>
</dbReference>
<evidence type="ECO:0000256" key="11">
    <source>
        <dbReference type="ARBA" id="ARBA00023235"/>
    </source>
</evidence>
<dbReference type="InterPro" id="IPR013986">
    <property type="entry name" value="DExx_box_DNA_helicase_dom_sf"/>
</dbReference>
<evidence type="ECO:0000256" key="1">
    <source>
        <dbReference type="ARBA" id="ARBA00009922"/>
    </source>
</evidence>
<keyword evidence="11" id="KW-0413">Isomerase</keyword>
<evidence type="ECO:0000313" key="18">
    <source>
        <dbReference type="EMBL" id="OGH78251.1"/>
    </source>
</evidence>
<evidence type="ECO:0000256" key="8">
    <source>
        <dbReference type="ARBA" id="ARBA00022840"/>
    </source>
</evidence>
<feature type="domain" description="UvrD-like helicase ATP-binding" evidence="16">
    <location>
        <begin position="2"/>
        <end position="299"/>
    </location>
</feature>
<dbReference type="PROSITE" id="PS51217">
    <property type="entry name" value="UVRD_HELICASE_CTER"/>
    <property type="match status" value="1"/>
</dbReference>
<dbReference type="SUPFAM" id="SSF52540">
    <property type="entry name" value="P-loop containing nucleoside triphosphate hydrolases"/>
    <property type="match status" value="1"/>
</dbReference>
<evidence type="ECO:0000256" key="14">
    <source>
        <dbReference type="ARBA" id="ARBA00048988"/>
    </source>
</evidence>
<dbReference type="GO" id="GO:0000725">
    <property type="term" value="P:recombinational repair"/>
    <property type="evidence" value="ECO:0007669"/>
    <property type="project" value="TreeGrafter"/>
</dbReference>
<comment type="caution">
    <text evidence="18">The sequence shown here is derived from an EMBL/GenBank/DDBJ whole genome shotgun (WGS) entry which is preliminary data.</text>
</comment>
<keyword evidence="9" id="KW-0238">DNA-binding</keyword>
<dbReference type="InterPro" id="IPR000212">
    <property type="entry name" value="DNA_helicase_UvrD/REP"/>
</dbReference>
<keyword evidence="3 15" id="KW-0547">Nucleotide-binding</keyword>
<evidence type="ECO:0000256" key="5">
    <source>
        <dbReference type="ARBA" id="ARBA00022801"/>
    </source>
</evidence>
<dbReference type="PROSITE" id="PS51198">
    <property type="entry name" value="UVRD_HELICASE_ATP_BIND"/>
    <property type="match status" value="1"/>
</dbReference>
<sequence length="1003" mass="113920">MNTLNQSQKEAIEYISNPLLIVAGAGTGKTTVITEKIAHLISFGLAKPEEILALTFTDKAANELLERVDARLELGYVDLQVSTFHKFCERLLQEYALDIGLPRQFKLITETDAWLLLRDKIYELGLGYYRPLGNPVKYISDLLRHFSKCKDELITPADYLAHAESVAHETGSETGDEKSRLTELANAYHAYNQLILQASGLDFGDLIFYSVQLLRTRPEILQKVNKQYKYILVDEFQDVNWAQYQLVKELARGGQLTVVGDDDQSIYAFRGASVSNILRFKDDYPTAKSIVLNANYRSRLEILDVAYRLIQNNNPDRLEVKLGLDKKLIASAEFGVLQKNQTVVTYLKAETIDAEVRGVIQEIISLKQNNPDTVWDDFAILARANNHLDPFIRGLEVAGISYEFLSAAGLYRQPIVLDAFSFFKIVHQTQENSALFRLLNLPCLNFDPHDTQKLLAVAKKKSLSYFEALALAPQWGLTSDGIKICAKLHGLLSAAVGKSNTDKPSNLLYSFLEESGYLQFLAHKENEGDRTIIRQIYQLQQFLETVTRFEETVPDPHVAHFVEYLNTILESGDEGGLYQPTDTPDSVNVLSAHGAKGLEFKYVFVVNMVEERFPTRRRGTGLEIPEELIHEHVPEGDYHLEEERRLFYVATTRAKERLYFSSAENYGGVRAKKVSRFLVEAGVVEETPKKEKPVVSLSRSELVELSSQSEPKKSVTDFAPPIMRPAKENPVVYELPKAFSFSQIKSYQTCPYQYKLAHILKLPTKSSFNFSFGQSMHATLQDFYTKVQTMNRAKQESLFSLPLVSAAIMSADSVKVPTLAELYKMYDAHWIPDWYENKKQRAEYYAKGKDILKKFYAAEDGRWTIPVSLEGWFKIKVGNYLVHGRIDRVDQASDGTLHIIDYKTGQAKETLTTEDKEQLLIYQIAAETLPEYRQIGKTGQLTFYYLNDILKTSFLGDPEDLEKIKGKITATIDQIYAGNFTATPSQFICKHCDFRDICEFRVG</sequence>
<evidence type="ECO:0000256" key="10">
    <source>
        <dbReference type="ARBA" id="ARBA00023204"/>
    </source>
</evidence>
<dbReference type="EMBL" id="MFQH01000015">
    <property type="protein sequence ID" value="OGH78251.1"/>
    <property type="molecule type" value="Genomic_DNA"/>
</dbReference>
<dbReference type="Pfam" id="PF00580">
    <property type="entry name" value="UvrD-helicase"/>
    <property type="match status" value="1"/>
</dbReference>
<evidence type="ECO:0000256" key="15">
    <source>
        <dbReference type="PROSITE-ProRule" id="PRU00560"/>
    </source>
</evidence>
<dbReference type="EC" id="5.6.2.4" evidence="13"/>
<dbReference type="InterPro" id="IPR011604">
    <property type="entry name" value="PDDEXK-like_dom_sf"/>
</dbReference>
<evidence type="ECO:0000313" key="19">
    <source>
        <dbReference type="Proteomes" id="UP000177040"/>
    </source>
</evidence>
<keyword evidence="2" id="KW-0540">Nuclease</keyword>
<evidence type="ECO:0000256" key="9">
    <source>
        <dbReference type="ARBA" id="ARBA00023125"/>
    </source>
</evidence>
<gene>
    <name evidence="18" type="ORF">A2983_02255</name>
</gene>
<dbReference type="AlphaFoldDB" id="A0A1F6N2Y8"/>
<dbReference type="InterPro" id="IPR014017">
    <property type="entry name" value="DNA_helicase_UvrD-like_C"/>
</dbReference>
<evidence type="ECO:0000256" key="6">
    <source>
        <dbReference type="ARBA" id="ARBA00022806"/>
    </source>
</evidence>
<accession>A0A1F6N2Y8</accession>
<evidence type="ECO:0000256" key="12">
    <source>
        <dbReference type="ARBA" id="ARBA00034617"/>
    </source>
</evidence>
<dbReference type="Gene3D" id="1.10.10.160">
    <property type="match status" value="1"/>
</dbReference>
<keyword evidence="5 15" id="KW-0378">Hydrolase</keyword>
<dbReference type="Gene3D" id="1.10.486.10">
    <property type="entry name" value="PCRA, domain 4"/>
    <property type="match status" value="1"/>
</dbReference>
<keyword evidence="4" id="KW-0227">DNA damage</keyword>
<dbReference type="Gene3D" id="3.40.50.300">
    <property type="entry name" value="P-loop containing nucleotide triphosphate hydrolases"/>
    <property type="match status" value="2"/>
</dbReference>